<feature type="compositionally biased region" description="Acidic residues" evidence="3">
    <location>
        <begin position="46"/>
        <end position="55"/>
    </location>
</feature>
<dbReference type="Gene3D" id="1.25.40.20">
    <property type="entry name" value="Ankyrin repeat-containing domain"/>
    <property type="match status" value="1"/>
</dbReference>
<reference evidence="4" key="1">
    <citation type="submission" date="2025-08" db="UniProtKB">
        <authorList>
            <consortium name="Ensembl"/>
        </authorList>
    </citation>
    <scope>IDENTIFICATION</scope>
</reference>
<dbReference type="PANTHER" id="PTHR24173">
    <property type="entry name" value="ANKYRIN REPEAT CONTAINING"/>
    <property type="match status" value="1"/>
</dbReference>
<keyword evidence="5" id="KW-1185">Reference proteome</keyword>
<dbReference type="Ensembl" id="ENSSANT00000036347.1">
    <property type="protein sequence ID" value="ENSSANP00000034136.1"/>
    <property type="gene ID" value="ENSSANG00000017425.1"/>
</dbReference>
<dbReference type="InterPro" id="IPR036770">
    <property type="entry name" value="Ankyrin_rpt-contain_sf"/>
</dbReference>
<feature type="compositionally biased region" description="Polar residues" evidence="3">
    <location>
        <begin position="35"/>
        <end position="44"/>
    </location>
</feature>
<dbReference type="AlphaFoldDB" id="A0A671ML88"/>
<dbReference type="Proteomes" id="UP000472260">
    <property type="component" value="Unassembled WGS sequence"/>
</dbReference>
<name>A0A671ML88_9TELE</name>
<feature type="region of interest" description="Disordered" evidence="3">
    <location>
        <begin position="20"/>
        <end position="66"/>
    </location>
</feature>
<evidence type="ECO:0000256" key="3">
    <source>
        <dbReference type="SAM" id="MobiDB-lite"/>
    </source>
</evidence>
<evidence type="ECO:0000313" key="5">
    <source>
        <dbReference type="Proteomes" id="UP000472260"/>
    </source>
</evidence>
<sequence length="259" mass="29069">MVLITENGVAGGILLVKDHQHGTGQNRARGRNNEESSIQSSTFVEPTEDSYYADDEDHHLDDDDDDDDVYQEFEELDFSELADTKSIVSDDCFYPPDDSLNFEKCQNPESPEPISFFKACCTNNAIIVKIMIRQGVTEEEVREVDKNNRTGLIVACYQGYVDVVIALSQCLYVDVNWQDNEGNTTLMTAAQAGKGSDAIQLSKAIKLQSATPSRSPWAFIWLFYETRANVLSFIILRVSRDETEVATNMFFSIGAYIPK</sequence>
<evidence type="ECO:0000256" key="2">
    <source>
        <dbReference type="ARBA" id="ARBA00023043"/>
    </source>
</evidence>
<keyword evidence="1" id="KW-0677">Repeat</keyword>
<protein>
    <submittedName>
        <fullName evidence="4">Uncharacterized protein</fullName>
    </submittedName>
</protein>
<accession>A0A671ML88</accession>
<proteinExistence type="predicted"/>
<dbReference type="SUPFAM" id="SSF48403">
    <property type="entry name" value="Ankyrin repeat"/>
    <property type="match status" value="1"/>
</dbReference>
<reference evidence="4" key="2">
    <citation type="submission" date="2025-09" db="UniProtKB">
        <authorList>
            <consortium name="Ensembl"/>
        </authorList>
    </citation>
    <scope>IDENTIFICATION</scope>
</reference>
<evidence type="ECO:0000256" key="1">
    <source>
        <dbReference type="ARBA" id="ARBA00022737"/>
    </source>
</evidence>
<dbReference type="InterPro" id="IPR002110">
    <property type="entry name" value="Ankyrin_rpt"/>
</dbReference>
<dbReference type="PANTHER" id="PTHR24173:SF1">
    <property type="entry name" value="ANKYRIN REPEAT DOMAIN-CONTAINING PROTEIN 33B"/>
    <property type="match status" value="1"/>
</dbReference>
<organism evidence="4 5">
    <name type="scientific">Sinocyclocheilus anshuiensis</name>
    <dbReference type="NCBI Taxonomy" id="1608454"/>
    <lineage>
        <taxon>Eukaryota</taxon>
        <taxon>Metazoa</taxon>
        <taxon>Chordata</taxon>
        <taxon>Craniata</taxon>
        <taxon>Vertebrata</taxon>
        <taxon>Euteleostomi</taxon>
        <taxon>Actinopterygii</taxon>
        <taxon>Neopterygii</taxon>
        <taxon>Teleostei</taxon>
        <taxon>Ostariophysi</taxon>
        <taxon>Cypriniformes</taxon>
        <taxon>Cyprinidae</taxon>
        <taxon>Cyprininae</taxon>
        <taxon>Sinocyclocheilus</taxon>
    </lineage>
</organism>
<evidence type="ECO:0000313" key="4">
    <source>
        <dbReference type="Ensembl" id="ENSSANP00000034136.1"/>
    </source>
</evidence>
<dbReference type="Pfam" id="PF12796">
    <property type="entry name" value="Ank_2"/>
    <property type="match status" value="1"/>
</dbReference>
<keyword evidence="2" id="KW-0040">ANK repeat</keyword>